<evidence type="ECO:0000313" key="2">
    <source>
        <dbReference type="Proteomes" id="UP001153269"/>
    </source>
</evidence>
<proteinExistence type="predicted"/>
<dbReference type="AlphaFoldDB" id="A0A9N7Y3R1"/>
<sequence length="127" mass="14377">MSWSVDVPLYLLCMKRQQAVEKRQGSLHLSPLAFKREVERVDLAPGFHLCLYHLAFCDPFTSHSPTVPTASTSSPYLRQSLSTLPPYFTWLSTPFQTPPPHPFIYHLSVEAGIAAFLLSRPRLTSTF</sequence>
<reference evidence="1" key="1">
    <citation type="submission" date="2020-03" db="EMBL/GenBank/DDBJ databases">
        <authorList>
            <person name="Weist P."/>
        </authorList>
    </citation>
    <scope>NUCLEOTIDE SEQUENCE</scope>
</reference>
<accession>A0A9N7Y3R1</accession>
<dbReference type="EMBL" id="CADEAL010000244">
    <property type="protein sequence ID" value="CAB1417090.1"/>
    <property type="molecule type" value="Genomic_DNA"/>
</dbReference>
<name>A0A9N7Y3R1_PLEPL</name>
<gene>
    <name evidence="1" type="ORF">PLEPLA_LOCUS4891</name>
</gene>
<dbReference type="Proteomes" id="UP001153269">
    <property type="component" value="Unassembled WGS sequence"/>
</dbReference>
<organism evidence="1 2">
    <name type="scientific">Pleuronectes platessa</name>
    <name type="common">European plaice</name>
    <dbReference type="NCBI Taxonomy" id="8262"/>
    <lineage>
        <taxon>Eukaryota</taxon>
        <taxon>Metazoa</taxon>
        <taxon>Chordata</taxon>
        <taxon>Craniata</taxon>
        <taxon>Vertebrata</taxon>
        <taxon>Euteleostomi</taxon>
        <taxon>Actinopterygii</taxon>
        <taxon>Neopterygii</taxon>
        <taxon>Teleostei</taxon>
        <taxon>Neoteleostei</taxon>
        <taxon>Acanthomorphata</taxon>
        <taxon>Carangaria</taxon>
        <taxon>Pleuronectiformes</taxon>
        <taxon>Pleuronectoidei</taxon>
        <taxon>Pleuronectidae</taxon>
        <taxon>Pleuronectes</taxon>
    </lineage>
</organism>
<evidence type="ECO:0000313" key="1">
    <source>
        <dbReference type="EMBL" id="CAB1417090.1"/>
    </source>
</evidence>
<comment type="caution">
    <text evidence="1">The sequence shown here is derived from an EMBL/GenBank/DDBJ whole genome shotgun (WGS) entry which is preliminary data.</text>
</comment>
<keyword evidence="2" id="KW-1185">Reference proteome</keyword>
<protein>
    <submittedName>
        <fullName evidence="1">Uncharacterized protein</fullName>
    </submittedName>
</protein>